<dbReference type="Proteomes" id="UP000008983">
    <property type="component" value="Unassembled WGS sequence"/>
</dbReference>
<keyword evidence="7" id="KW-1185">Reference proteome</keyword>
<keyword evidence="6" id="KW-0675">Receptor</keyword>
<dbReference type="EC" id="1.6.5.3" evidence="6"/>
<dbReference type="InParanoid" id="G0QLN9"/>
<feature type="transmembrane region" description="Helical" evidence="5">
    <location>
        <begin position="156"/>
        <end position="177"/>
    </location>
</feature>
<evidence type="ECO:0000313" key="7">
    <source>
        <dbReference type="Proteomes" id="UP000008983"/>
    </source>
</evidence>
<feature type="transmembrane region" description="Helical" evidence="5">
    <location>
        <begin position="184"/>
        <end position="201"/>
    </location>
</feature>
<comment type="similarity">
    <text evidence="5">Belongs to the BI1 family.</text>
</comment>
<evidence type="ECO:0000313" key="6">
    <source>
        <dbReference type="EMBL" id="EGR33864.1"/>
    </source>
</evidence>
<keyword evidence="6" id="KW-0560">Oxidoreductase</keyword>
<comment type="subcellular location">
    <subcellularLocation>
        <location evidence="1">Membrane</location>
        <topology evidence="1">Multi-pass membrane protein</topology>
    </subcellularLocation>
</comment>
<organism evidence="6 7">
    <name type="scientific">Ichthyophthirius multifiliis</name>
    <name type="common">White spot disease agent</name>
    <name type="synonym">Ich</name>
    <dbReference type="NCBI Taxonomy" id="5932"/>
    <lineage>
        <taxon>Eukaryota</taxon>
        <taxon>Sar</taxon>
        <taxon>Alveolata</taxon>
        <taxon>Ciliophora</taxon>
        <taxon>Intramacronucleata</taxon>
        <taxon>Oligohymenophorea</taxon>
        <taxon>Hymenostomatida</taxon>
        <taxon>Ophryoglenina</taxon>
        <taxon>Ichthyophthirius</taxon>
    </lineage>
</organism>
<gene>
    <name evidence="6" type="ORF">IMG5_034120</name>
</gene>
<dbReference type="GeneID" id="14910053"/>
<sequence>MLEKDEIYDNSSLFENPNIKLSFIRKVYSILFYQLFLTALMVYASMVYPEYAAFQMQNYVLFIFQSFISVSILIAIFCNNDIARQVPLNYFLLLIFTLSQGYIVRRWQINVKINQKFFCIQNNIIFLKRVIMAGLNTLAIVFLLTIYAYYSKTDYTVCGATLFMLVSVCFFCSWIVYFYDYESYNILIVVISAMIYGYYIIYDTQLIMKNNIYCLKIDDYILGTIILYIDIIRLFLRILKLLAFTKKR</sequence>
<dbReference type="STRING" id="857967.G0QLN9"/>
<evidence type="ECO:0000256" key="1">
    <source>
        <dbReference type="ARBA" id="ARBA00004141"/>
    </source>
</evidence>
<keyword evidence="3 5" id="KW-1133">Transmembrane helix</keyword>
<dbReference type="OMA" id="SIRMGKF"/>
<name>G0QLN9_ICHMU</name>
<feature type="transmembrane region" description="Helical" evidence="5">
    <location>
        <begin position="59"/>
        <end position="76"/>
    </location>
</feature>
<dbReference type="GO" id="GO:0016020">
    <property type="term" value="C:membrane"/>
    <property type="evidence" value="ECO:0007669"/>
    <property type="project" value="UniProtKB-SubCell"/>
</dbReference>
<protein>
    <submittedName>
        <fullName evidence="6">Nmda receptor glutamate-binding chain, putative</fullName>
        <ecNumber evidence="6">1.6.5.3</ecNumber>
    </submittedName>
</protein>
<dbReference type="EMBL" id="GL983290">
    <property type="protein sequence ID" value="EGR33864.1"/>
    <property type="molecule type" value="Genomic_DNA"/>
</dbReference>
<dbReference type="PANTHER" id="PTHR23291">
    <property type="entry name" value="BAX INHIBITOR-RELATED"/>
    <property type="match status" value="1"/>
</dbReference>
<feature type="transmembrane region" description="Helical" evidence="5">
    <location>
        <begin position="27"/>
        <end position="47"/>
    </location>
</feature>
<feature type="transmembrane region" description="Helical" evidence="5">
    <location>
        <begin position="126"/>
        <end position="150"/>
    </location>
</feature>
<feature type="transmembrane region" description="Helical" evidence="5">
    <location>
        <begin position="221"/>
        <end position="239"/>
    </location>
</feature>
<evidence type="ECO:0000256" key="2">
    <source>
        <dbReference type="ARBA" id="ARBA00022692"/>
    </source>
</evidence>
<keyword evidence="2 5" id="KW-0812">Transmembrane</keyword>
<dbReference type="AlphaFoldDB" id="G0QLN9"/>
<dbReference type="Pfam" id="PF01027">
    <property type="entry name" value="Bax1-I"/>
    <property type="match status" value="1"/>
</dbReference>
<dbReference type="GO" id="GO:0016491">
    <property type="term" value="F:oxidoreductase activity"/>
    <property type="evidence" value="ECO:0007669"/>
    <property type="project" value="UniProtKB-KW"/>
</dbReference>
<proteinExistence type="inferred from homology"/>
<dbReference type="OrthoDB" id="7933078at2759"/>
<accession>G0QLN9</accession>
<evidence type="ECO:0000256" key="3">
    <source>
        <dbReference type="ARBA" id="ARBA00022989"/>
    </source>
</evidence>
<feature type="transmembrane region" description="Helical" evidence="5">
    <location>
        <begin position="88"/>
        <end position="105"/>
    </location>
</feature>
<evidence type="ECO:0000256" key="5">
    <source>
        <dbReference type="RuleBase" id="RU004379"/>
    </source>
</evidence>
<dbReference type="RefSeq" id="XP_004039088.1">
    <property type="nucleotide sequence ID" value="XM_004039040.1"/>
</dbReference>
<keyword evidence="4 5" id="KW-0472">Membrane</keyword>
<reference evidence="6 7" key="1">
    <citation type="submission" date="2011-07" db="EMBL/GenBank/DDBJ databases">
        <authorList>
            <person name="Coyne R."/>
            <person name="Brami D."/>
            <person name="Johnson J."/>
            <person name="Hostetler J."/>
            <person name="Hannick L."/>
            <person name="Clark T."/>
            <person name="Cassidy-Hanley D."/>
            <person name="Inman J."/>
        </authorList>
    </citation>
    <scope>NUCLEOTIDE SEQUENCE [LARGE SCALE GENOMIC DNA]</scope>
    <source>
        <strain evidence="6 7">G5</strain>
    </source>
</reference>
<evidence type="ECO:0000256" key="4">
    <source>
        <dbReference type="ARBA" id="ARBA00023136"/>
    </source>
</evidence>
<dbReference type="InterPro" id="IPR006214">
    <property type="entry name" value="Bax_inhibitor_1-related"/>
</dbReference>
<dbReference type="eggNOG" id="KOG2322">
    <property type="taxonomic scope" value="Eukaryota"/>
</dbReference>
<dbReference type="PANTHER" id="PTHR23291:SF47">
    <property type="entry name" value="TRANSMEMBRANE BAX INHIBITOR MOTIF CONTAINING 7"/>
    <property type="match status" value="1"/>
</dbReference>